<reference evidence="1 2" key="1">
    <citation type="journal article" date="2019" name="Sci. Rep.">
        <title>Orb-weaving spider Araneus ventricosus genome elucidates the spidroin gene catalogue.</title>
        <authorList>
            <person name="Kono N."/>
            <person name="Nakamura H."/>
            <person name="Ohtoshi R."/>
            <person name="Moran D.A.P."/>
            <person name="Shinohara A."/>
            <person name="Yoshida Y."/>
            <person name="Fujiwara M."/>
            <person name="Mori M."/>
            <person name="Tomita M."/>
            <person name="Arakawa K."/>
        </authorList>
    </citation>
    <scope>NUCLEOTIDE SEQUENCE [LARGE SCALE GENOMIC DNA]</scope>
</reference>
<sequence length="123" mass="13922">MYVELLDGGESRISIDIPFIEATSEKLLQYSHFKDVFLKSDLHSPDSTVVQSEIKQRRNANLSDKNGAVFKEVSTIFSYLFFVKEDKRKNPAGTAFQWVWASLHPSNSMSLSFTPTTRLSDVG</sequence>
<name>A0A4Y2ICJ4_ARAVE</name>
<comment type="caution">
    <text evidence="1">The sequence shown here is derived from an EMBL/GenBank/DDBJ whole genome shotgun (WGS) entry which is preliminary data.</text>
</comment>
<dbReference type="AlphaFoldDB" id="A0A4Y2ICJ4"/>
<protein>
    <submittedName>
        <fullName evidence="1">Uncharacterized protein</fullName>
    </submittedName>
</protein>
<evidence type="ECO:0000313" key="2">
    <source>
        <dbReference type="Proteomes" id="UP000499080"/>
    </source>
</evidence>
<proteinExistence type="predicted"/>
<evidence type="ECO:0000313" key="1">
    <source>
        <dbReference type="EMBL" id="GBM75345.1"/>
    </source>
</evidence>
<organism evidence="1 2">
    <name type="scientific">Araneus ventricosus</name>
    <name type="common">Orbweaver spider</name>
    <name type="synonym">Epeira ventricosa</name>
    <dbReference type="NCBI Taxonomy" id="182803"/>
    <lineage>
        <taxon>Eukaryota</taxon>
        <taxon>Metazoa</taxon>
        <taxon>Ecdysozoa</taxon>
        <taxon>Arthropoda</taxon>
        <taxon>Chelicerata</taxon>
        <taxon>Arachnida</taxon>
        <taxon>Araneae</taxon>
        <taxon>Araneomorphae</taxon>
        <taxon>Entelegynae</taxon>
        <taxon>Araneoidea</taxon>
        <taxon>Araneidae</taxon>
        <taxon>Araneus</taxon>
    </lineage>
</organism>
<gene>
    <name evidence="1" type="ORF">AVEN_1743_1</name>
</gene>
<accession>A0A4Y2ICJ4</accession>
<keyword evidence="2" id="KW-1185">Reference proteome</keyword>
<dbReference type="EMBL" id="BGPR01002551">
    <property type="protein sequence ID" value="GBM75345.1"/>
    <property type="molecule type" value="Genomic_DNA"/>
</dbReference>
<dbReference type="Proteomes" id="UP000499080">
    <property type="component" value="Unassembled WGS sequence"/>
</dbReference>